<gene>
    <name evidence="11" type="primary">hemW</name>
    <name evidence="11" type="ORF">IAA08_01205</name>
</gene>
<dbReference type="EMBL" id="DXCH01000034">
    <property type="protein sequence ID" value="HIZ06534.1"/>
    <property type="molecule type" value="Genomic_DNA"/>
</dbReference>
<dbReference type="GO" id="GO:0046872">
    <property type="term" value="F:metal ion binding"/>
    <property type="evidence" value="ECO:0007669"/>
    <property type="project" value="UniProtKB-UniRule"/>
</dbReference>
<dbReference type="GO" id="GO:0005737">
    <property type="term" value="C:cytoplasm"/>
    <property type="evidence" value="ECO:0007669"/>
    <property type="project" value="UniProtKB-SubCell"/>
</dbReference>
<keyword evidence="9" id="KW-0963">Cytoplasm</keyword>
<reference evidence="11" key="1">
    <citation type="journal article" date="2021" name="PeerJ">
        <title>Extensive microbial diversity within the chicken gut microbiome revealed by metagenomics and culture.</title>
        <authorList>
            <person name="Gilroy R."/>
            <person name="Ravi A."/>
            <person name="Getino M."/>
            <person name="Pursley I."/>
            <person name="Horton D.L."/>
            <person name="Alikhan N.F."/>
            <person name="Baker D."/>
            <person name="Gharbi K."/>
            <person name="Hall N."/>
            <person name="Watson M."/>
            <person name="Adriaenssens E.M."/>
            <person name="Foster-Nyarko E."/>
            <person name="Jarju S."/>
            <person name="Secka A."/>
            <person name="Antonio M."/>
            <person name="Oren A."/>
            <person name="Chaudhuri R.R."/>
            <person name="La Ragione R."/>
            <person name="Hildebrand F."/>
            <person name="Pallen M.J."/>
        </authorList>
    </citation>
    <scope>NUCLEOTIDE SEQUENCE</scope>
    <source>
        <strain evidence="11">CHK192-9172</strain>
    </source>
</reference>
<dbReference type="InterPro" id="IPR010723">
    <property type="entry name" value="HemN_C"/>
</dbReference>
<evidence type="ECO:0000313" key="11">
    <source>
        <dbReference type="EMBL" id="HIZ06534.1"/>
    </source>
</evidence>
<dbReference type="SFLD" id="SFLDG01082">
    <property type="entry name" value="B12-binding_domain_containing"/>
    <property type="match status" value="1"/>
</dbReference>
<comment type="function">
    <text evidence="9">Probably acts as a heme chaperone, transferring heme to an unknown acceptor. Binds one molecule of heme per monomer, possibly covalently. Binds 1 [4Fe-4S] cluster. The cluster is coordinated with 3 cysteines and an exchangeable S-adenosyl-L-methionine.</text>
</comment>
<evidence type="ECO:0000313" key="12">
    <source>
        <dbReference type="Proteomes" id="UP000824024"/>
    </source>
</evidence>
<dbReference type="Proteomes" id="UP000824024">
    <property type="component" value="Unassembled WGS sequence"/>
</dbReference>
<keyword evidence="4 9" id="KW-0949">S-adenosyl-L-methionine</keyword>
<organism evidence="11 12">
    <name type="scientific">Candidatus Eubacterium avistercoris</name>
    <dbReference type="NCBI Taxonomy" id="2838567"/>
    <lineage>
        <taxon>Bacteria</taxon>
        <taxon>Bacillati</taxon>
        <taxon>Bacillota</taxon>
        <taxon>Clostridia</taxon>
        <taxon>Eubacteriales</taxon>
        <taxon>Eubacteriaceae</taxon>
        <taxon>Eubacterium</taxon>
    </lineage>
</organism>
<dbReference type="Gene3D" id="3.20.20.70">
    <property type="entry name" value="Aldolase class I"/>
    <property type="match status" value="1"/>
</dbReference>
<name>A0A9D2IEE6_9FIRM</name>
<dbReference type="CDD" id="cd01335">
    <property type="entry name" value="Radical_SAM"/>
    <property type="match status" value="1"/>
</dbReference>
<keyword evidence="7 9" id="KW-0411">Iron-sulfur</keyword>
<evidence type="ECO:0000256" key="1">
    <source>
        <dbReference type="ARBA" id="ARBA00006100"/>
    </source>
</evidence>
<evidence type="ECO:0000256" key="4">
    <source>
        <dbReference type="ARBA" id="ARBA00022691"/>
    </source>
</evidence>
<evidence type="ECO:0000256" key="6">
    <source>
        <dbReference type="ARBA" id="ARBA00023004"/>
    </source>
</evidence>
<evidence type="ECO:0000256" key="2">
    <source>
        <dbReference type="ARBA" id="ARBA00017228"/>
    </source>
</evidence>
<keyword evidence="8 9" id="KW-0143">Chaperone</keyword>
<dbReference type="SFLD" id="SFLDF00562">
    <property type="entry name" value="HemN-like__clustered_with_heat"/>
    <property type="match status" value="1"/>
</dbReference>
<comment type="subcellular location">
    <subcellularLocation>
        <location evidence="9">Cytoplasm</location>
    </subcellularLocation>
</comment>
<dbReference type="InterPro" id="IPR006638">
    <property type="entry name" value="Elp3/MiaA/NifB-like_rSAM"/>
</dbReference>
<dbReference type="PANTHER" id="PTHR13932">
    <property type="entry name" value="COPROPORPHYRINIGEN III OXIDASE"/>
    <property type="match status" value="1"/>
</dbReference>
<dbReference type="Pfam" id="PF06969">
    <property type="entry name" value="HemN_C"/>
    <property type="match status" value="1"/>
</dbReference>
<evidence type="ECO:0000256" key="5">
    <source>
        <dbReference type="ARBA" id="ARBA00022723"/>
    </source>
</evidence>
<evidence type="ECO:0000256" key="3">
    <source>
        <dbReference type="ARBA" id="ARBA00022617"/>
    </source>
</evidence>
<dbReference type="InterPro" id="IPR034505">
    <property type="entry name" value="Coproporphyrinogen-III_oxidase"/>
</dbReference>
<reference evidence="11" key="2">
    <citation type="submission" date="2021-04" db="EMBL/GenBank/DDBJ databases">
        <authorList>
            <person name="Gilroy R."/>
        </authorList>
    </citation>
    <scope>NUCLEOTIDE SEQUENCE</scope>
    <source>
        <strain evidence="11">CHK192-9172</strain>
    </source>
</reference>
<dbReference type="SMART" id="SM00729">
    <property type="entry name" value="Elp3"/>
    <property type="match status" value="1"/>
</dbReference>
<accession>A0A9D2IEE6</accession>
<comment type="similarity">
    <text evidence="1">Belongs to the anaerobic coproporphyrinogen-III oxidase family. HemW subfamily.</text>
</comment>
<dbReference type="GO" id="GO:0051539">
    <property type="term" value="F:4 iron, 4 sulfur cluster binding"/>
    <property type="evidence" value="ECO:0007669"/>
    <property type="project" value="UniProtKB-UniRule"/>
</dbReference>
<dbReference type="AlphaFoldDB" id="A0A9D2IEE6"/>
<feature type="domain" description="Radical SAM core" evidence="10">
    <location>
        <begin position="1"/>
        <end position="242"/>
    </location>
</feature>
<dbReference type="SFLD" id="SFLDG01065">
    <property type="entry name" value="anaerobic_coproporphyrinogen-I"/>
    <property type="match status" value="1"/>
</dbReference>
<sequence>MNVREMEIYVHIPFCVQKCSYCDFLSMPADDDVKKQYIGRLKEEIRQMSEEYPGRPVKSVFFGGGTPSILPGSVITGIMDCIRENFQIQSGAEITIECNPGTLDVSRLTQYKKAGINRLSLGLQSADDKELKLLGRIHTYEDFLKSFDCARKCGFDNINVDVMSGLPTQKLKSWEQTLKKVTGLKPEHISAYGLIVEEGTPFWKIYGYDEETRRKGEQPLFLPSEEEERQMYAFTVEYLGKKGYERYEISNYARPGHQCIHNRGYWDRSDYLGVGLGASSMMDNCRFSNTGSMEEYLKGRTLEGEKYRLSRREQMEEFMFLGMRMTEGISRTDFLKAFQVTVDFVYGDILKKLEQEGLVRDEKGRICLTDRGIDVSNYVFSQFLMDEEE</sequence>
<dbReference type="GO" id="GO:0006779">
    <property type="term" value="P:porphyrin-containing compound biosynthetic process"/>
    <property type="evidence" value="ECO:0007669"/>
    <property type="project" value="InterPro"/>
</dbReference>
<evidence type="ECO:0000259" key="10">
    <source>
        <dbReference type="PROSITE" id="PS51918"/>
    </source>
</evidence>
<dbReference type="InterPro" id="IPR007197">
    <property type="entry name" value="rSAM"/>
</dbReference>
<dbReference type="PANTHER" id="PTHR13932:SF5">
    <property type="entry name" value="RADICAL S-ADENOSYL METHIONINE DOMAIN-CONTAINING PROTEIN 1, MITOCHONDRIAL"/>
    <property type="match status" value="1"/>
</dbReference>
<comment type="caution">
    <text evidence="11">The sequence shown here is derived from an EMBL/GenBank/DDBJ whole genome shotgun (WGS) entry which is preliminary data.</text>
</comment>
<dbReference type="InterPro" id="IPR058240">
    <property type="entry name" value="rSAM_sf"/>
</dbReference>
<dbReference type="PROSITE" id="PS51918">
    <property type="entry name" value="RADICAL_SAM"/>
    <property type="match status" value="1"/>
</dbReference>
<dbReference type="SFLD" id="SFLDS00029">
    <property type="entry name" value="Radical_SAM"/>
    <property type="match status" value="1"/>
</dbReference>
<evidence type="ECO:0000256" key="9">
    <source>
        <dbReference type="RuleBase" id="RU364116"/>
    </source>
</evidence>
<keyword evidence="5 9" id="KW-0479">Metal-binding</keyword>
<evidence type="ECO:0000256" key="7">
    <source>
        <dbReference type="ARBA" id="ARBA00023014"/>
    </source>
</evidence>
<protein>
    <recommendedName>
        <fullName evidence="2 9">Heme chaperone HemW</fullName>
    </recommendedName>
</protein>
<keyword evidence="3 9" id="KW-0349">Heme</keyword>
<dbReference type="GO" id="GO:0004109">
    <property type="term" value="F:coproporphyrinogen oxidase activity"/>
    <property type="evidence" value="ECO:0007669"/>
    <property type="project" value="InterPro"/>
</dbReference>
<proteinExistence type="inferred from homology"/>
<dbReference type="SUPFAM" id="SSF102114">
    <property type="entry name" value="Radical SAM enzymes"/>
    <property type="match status" value="1"/>
</dbReference>
<dbReference type="SFLD" id="SFLDF00288">
    <property type="entry name" value="HemN-like__clustered_with_nucl"/>
    <property type="match status" value="1"/>
</dbReference>
<keyword evidence="9" id="KW-0004">4Fe-4S</keyword>
<dbReference type="InterPro" id="IPR004559">
    <property type="entry name" value="HemW-like"/>
</dbReference>
<dbReference type="NCBIfam" id="TIGR00539">
    <property type="entry name" value="hemN_rel"/>
    <property type="match status" value="1"/>
</dbReference>
<dbReference type="Pfam" id="PF04055">
    <property type="entry name" value="Radical_SAM"/>
    <property type="match status" value="1"/>
</dbReference>
<keyword evidence="6 9" id="KW-0408">Iron</keyword>
<evidence type="ECO:0000256" key="8">
    <source>
        <dbReference type="ARBA" id="ARBA00023186"/>
    </source>
</evidence>
<dbReference type="InterPro" id="IPR013785">
    <property type="entry name" value="Aldolase_TIM"/>
</dbReference>